<feature type="transmembrane region" description="Helical" evidence="1">
    <location>
        <begin position="133"/>
        <end position="150"/>
    </location>
</feature>
<name>A0A1U7NNX0_9FIRM</name>
<feature type="transmembrane region" description="Helical" evidence="1">
    <location>
        <begin position="12"/>
        <end position="32"/>
    </location>
</feature>
<gene>
    <name evidence="2" type="ORF">BO225_03865</name>
</gene>
<keyword evidence="1" id="KW-1133">Transmembrane helix</keyword>
<organism evidence="2 3">
    <name type="scientific">Dubosiella newyorkensis</name>
    <dbReference type="NCBI Taxonomy" id="1862672"/>
    <lineage>
        <taxon>Bacteria</taxon>
        <taxon>Bacillati</taxon>
        <taxon>Bacillota</taxon>
        <taxon>Erysipelotrichia</taxon>
        <taxon>Erysipelotrichales</taxon>
        <taxon>Erysipelotrichaceae</taxon>
        <taxon>Dubosiella</taxon>
    </lineage>
</organism>
<feature type="transmembrane region" description="Helical" evidence="1">
    <location>
        <begin position="66"/>
        <end position="84"/>
    </location>
</feature>
<feature type="transmembrane region" description="Helical" evidence="1">
    <location>
        <begin position="231"/>
        <end position="250"/>
    </location>
</feature>
<dbReference type="RefSeq" id="WP_076340968.1">
    <property type="nucleotide sequence ID" value="NZ_CAMSPY010000008.1"/>
</dbReference>
<dbReference type="Pfam" id="PF06166">
    <property type="entry name" value="DUF979"/>
    <property type="match status" value="1"/>
</dbReference>
<comment type="caution">
    <text evidence="2">The sequence shown here is derived from an EMBL/GenBank/DDBJ whole genome shotgun (WGS) entry which is preliminary data.</text>
</comment>
<protein>
    <recommendedName>
        <fullName evidence="4">Permease</fullName>
    </recommendedName>
</protein>
<proteinExistence type="predicted"/>
<keyword evidence="3" id="KW-1185">Reference proteome</keyword>
<feature type="transmembrane region" description="Helical" evidence="1">
    <location>
        <begin position="104"/>
        <end position="127"/>
    </location>
</feature>
<sequence length="317" mass="33964">MSFFTNPEVAFSAKVMEIIYIFMGAMCIYTAFKNFKDKENPSQIGTFIFWFLLGIILALGQWLPPLVSGILVVLMCLPAIFKKVSKGQVAVPTMEETQANFEKIGMKIFIPTLCIGLFAILCAITGLGVGLSALNGVAIGVVLAMMILMLQNKNNTFKVFMNDSERMLSVVGPLSMLPMLLACLGAVFTQAGVGDVIAQVVGTIIPEGNVTIGIIVYAIGMMLFTMIMGNAFAAITVMTVGIGYPFVLAYGANPTVIGMLALTCGYCGTLCTPMAANFNTVPVALLNMKKQFGVIKNQVLIAGIMIVVQIIMMIAMQ</sequence>
<keyword evidence="1" id="KW-0812">Transmembrane</keyword>
<dbReference type="GeneID" id="78275084"/>
<dbReference type="OrthoDB" id="1689651at2"/>
<feature type="transmembrane region" description="Helical" evidence="1">
    <location>
        <begin position="256"/>
        <end position="278"/>
    </location>
</feature>
<feature type="transmembrane region" description="Helical" evidence="1">
    <location>
        <begin position="170"/>
        <end position="191"/>
    </location>
</feature>
<feature type="transmembrane region" description="Helical" evidence="1">
    <location>
        <begin position="197"/>
        <end position="219"/>
    </location>
</feature>
<dbReference type="InterPro" id="IPR009323">
    <property type="entry name" value="DUF979"/>
</dbReference>
<dbReference type="AlphaFoldDB" id="A0A1U7NNX0"/>
<accession>A0A1U7NNX0</accession>
<evidence type="ECO:0000313" key="3">
    <source>
        <dbReference type="Proteomes" id="UP000186705"/>
    </source>
</evidence>
<dbReference type="EMBL" id="MPKA01000055">
    <property type="protein sequence ID" value="OLU47044.1"/>
    <property type="molecule type" value="Genomic_DNA"/>
</dbReference>
<feature type="transmembrane region" description="Helical" evidence="1">
    <location>
        <begin position="299"/>
        <end position="316"/>
    </location>
</feature>
<keyword evidence="1" id="KW-0472">Membrane</keyword>
<reference evidence="2 3" key="1">
    <citation type="submission" date="2016-11" db="EMBL/GenBank/DDBJ databases">
        <title>Description of two novel members of the family Erysipelotrichaceae: Ileibacterium lipovorans gen. nov., sp. nov. and Dubosiella newyorkensis, gen. nov., sp. nov.</title>
        <authorList>
            <person name="Cox L.M."/>
            <person name="Sohn J."/>
            <person name="Tyrrell K.L."/>
            <person name="Citron D.M."/>
            <person name="Lawson P.A."/>
            <person name="Patel N.B."/>
            <person name="Iizumi T."/>
            <person name="Perez-Perez G.I."/>
            <person name="Goldstein E.J."/>
            <person name="Blaser M.J."/>
        </authorList>
    </citation>
    <scope>NUCLEOTIDE SEQUENCE [LARGE SCALE GENOMIC DNA]</scope>
    <source>
        <strain evidence="2 3">NYU-BL-A4</strain>
    </source>
</reference>
<dbReference type="STRING" id="1862672.BO225_03865"/>
<evidence type="ECO:0000256" key="1">
    <source>
        <dbReference type="SAM" id="Phobius"/>
    </source>
</evidence>
<evidence type="ECO:0008006" key="4">
    <source>
        <dbReference type="Google" id="ProtNLM"/>
    </source>
</evidence>
<feature type="transmembrane region" description="Helical" evidence="1">
    <location>
        <begin position="44"/>
        <end position="60"/>
    </location>
</feature>
<evidence type="ECO:0000313" key="2">
    <source>
        <dbReference type="EMBL" id="OLU47044.1"/>
    </source>
</evidence>
<dbReference type="Proteomes" id="UP000186705">
    <property type="component" value="Unassembled WGS sequence"/>
</dbReference>